<keyword evidence="3" id="KW-0378">Hydrolase</keyword>
<dbReference type="Proteomes" id="UP000658382">
    <property type="component" value="Unassembled WGS sequence"/>
</dbReference>
<protein>
    <submittedName>
        <fullName evidence="3">Alpha/beta hydrolase</fullName>
    </submittedName>
</protein>
<keyword evidence="4" id="KW-1185">Reference proteome</keyword>
<evidence type="ECO:0000313" key="4">
    <source>
        <dbReference type="Proteomes" id="UP000658382"/>
    </source>
</evidence>
<dbReference type="AlphaFoldDB" id="A0A917UZM5"/>
<keyword evidence="1" id="KW-0472">Membrane</keyword>
<keyword evidence="1" id="KW-0812">Transmembrane</keyword>
<gene>
    <name evidence="3" type="ORF">GCM10007063_27560</name>
</gene>
<dbReference type="InterPro" id="IPR050228">
    <property type="entry name" value="Carboxylesterase_BioH"/>
</dbReference>
<name>A0A917UZM5_9BACI</name>
<reference evidence="3" key="2">
    <citation type="submission" date="2020-09" db="EMBL/GenBank/DDBJ databases">
        <authorList>
            <person name="Sun Q."/>
            <person name="Ohkuma M."/>
        </authorList>
    </citation>
    <scope>NUCLEOTIDE SEQUENCE</scope>
    <source>
        <strain evidence="3">JCM 12580</strain>
    </source>
</reference>
<dbReference type="PANTHER" id="PTHR43194">
    <property type="entry name" value="HYDROLASE ALPHA/BETA FOLD FAMILY"/>
    <property type="match status" value="1"/>
</dbReference>
<dbReference type="InterPro" id="IPR022742">
    <property type="entry name" value="Hydrolase_4"/>
</dbReference>
<dbReference type="Gene3D" id="3.40.50.1820">
    <property type="entry name" value="alpha/beta hydrolase"/>
    <property type="match status" value="1"/>
</dbReference>
<dbReference type="GO" id="GO:0016787">
    <property type="term" value="F:hydrolase activity"/>
    <property type="evidence" value="ECO:0007669"/>
    <property type="project" value="UniProtKB-KW"/>
</dbReference>
<feature type="domain" description="Serine aminopeptidase S33" evidence="2">
    <location>
        <begin position="85"/>
        <end position="309"/>
    </location>
</feature>
<dbReference type="RefSeq" id="WP_188633689.1">
    <property type="nucleotide sequence ID" value="NZ_BMNQ01000050.1"/>
</dbReference>
<reference evidence="3" key="1">
    <citation type="journal article" date="2014" name="Int. J. Syst. Evol. Microbiol.">
        <title>Complete genome sequence of Corynebacterium casei LMG S-19264T (=DSM 44701T), isolated from a smear-ripened cheese.</title>
        <authorList>
            <consortium name="US DOE Joint Genome Institute (JGI-PGF)"/>
            <person name="Walter F."/>
            <person name="Albersmeier A."/>
            <person name="Kalinowski J."/>
            <person name="Ruckert C."/>
        </authorList>
    </citation>
    <scope>NUCLEOTIDE SEQUENCE</scope>
    <source>
        <strain evidence="3">JCM 12580</strain>
    </source>
</reference>
<comment type="caution">
    <text evidence="3">The sequence shown here is derived from an EMBL/GenBank/DDBJ whole genome shotgun (WGS) entry which is preliminary data.</text>
</comment>
<evidence type="ECO:0000313" key="3">
    <source>
        <dbReference type="EMBL" id="GGK03721.1"/>
    </source>
</evidence>
<dbReference type="Pfam" id="PF12146">
    <property type="entry name" value="Hydrolase_4"/>
    <property type="match status" value="1"/>
</dbReference>
<accession>A0A917UZM5</accession>
<dbReference type="EMBL" id="BMNQ01000050">
    <property type="protein sequence ID" value="GGK03721.1"/>
    <property type="molecule type" value="Genomic_DNA"/>
</dbReference>
<organism evidence="3 4">
    <name type="scientific">Lentibacillus kapialis</name>
    <dbReference type="NCBI Taxonomy" id="340214"/>
    <lineage>
        <taxon>Bacteria</taxon>
        <taxon>Bacillati</taxon>
        <taxon>Bacillota</taxon>
        <taxon>Bacilli</taxon>
        <taxon>Bacillales</taxon>
        <taxon>Bacillaceae</taxon>
        <taxon>Lentibacillus</taxon>
    </lineage>
</organism>
<evidence type="ECO:0000256" key="1">
    <source>
        <dbReference type="SAM" id="Phobius"/>
    </source>
</evidence>
<evidence type="ECO:0000259" key="2">
    <source>
        <dbReference type="Pfam" id="PF12146"/>
    </source>
</evidence>
<feature type="transmembrane region" description="Helical" evidence="1">
    <location>
        <begin position="6"/>
        <end position="29"/>
    </location>
</feature>
<keyword evidence="1" id="KW-1133">Transmembrane helix</keyword>
<dbReference type="PANTHER" id="PTHR43194:SF2">
    <property type="entry name" value="PEROXISOMAL MEMBRANE PROTEIN LPX1"/>
    <property type="match status" value="1"/>
</dbReference>
<sequence>MNKWVLTIGITLVLIPIIYLGIGFGLALLSPVDTPDPDRENLKFTDLKTASSENLPEEKTFEAKDGQQLTYRYYSSRSRQDGSDQKTILVLIHGSGYHSTYLWSLASNLADKQIADVYTPDMRGHGEHVDRRGDVDYVGQLENDLEDFLRIIKQKHPQSRIILGGHSSGGGLVIRYAGGQNKNLADGYLLLAPYVHRKAPTNAVDSGWANPDVPRIVGLQMLNNVHITFLNHLPVISFNMPGNMRDSTETLKYSYRMQYSMVPHDDYKHDLKQIHPPALLVVGSEDHSFDSKAYKSLFGKYSGADVSVVDGLSHFGIVTDKKSQSLIADWIQSLSDSMQ</sequence>
<proteinExistence type="predicted"/>
<dbReference type="InterPro" id="IPR029058">
    <property type="entry name" value="AB_hydrolase_fold"/>
</dbReference>
<dbReference type="SUPFAM" id="SSF53474">
    <property type="entry name" value="alpha/beta-Hydrolases"/>
    <property type="match status" value="1"/>
</dbReference>